<keyword evidence="2" id="KW-1185">Reference proteome</keyword>
<dbReference type="EMBL" id="JBHSON010000006">
    <property type="protein sequence ID" value="MFC5745147.1"/>
    <property type="molecule type" value="Genomic_DNA"/>
</dbReference>
<protein>
    <submittedName>
        <fullName evidence="1">Uncharacterized protein</fullName>
    </submittedName>
</protein>
<sequence length="180" mass="20364">MGNRFTVHGTRADEDCLYLTNGGTDVFFDVLTLAGSAIAESDWERNLVLHFADGHRHSRGFDGFDLSALPWTADWPAEKAFLLALLGKAMTRHGWHLLTYDPPYAPDSLRRYRAMADGLAAPVPVRRRPRRWGDWRVPPPAEFLERCPAHGIYQGELGCRLCDPEIQPPPWRAGRDARKT</sequence>
<dbReference type="RefSeq" id="WP_378280772.1">
    <property type="nucleotide sequence ID" value="NZ_JBHSON010000006.1"/>
</dbReference>
<gene>
    <name evidence="1" type="ORF">ACFPZN_05935</name>
</gene>
<name>A0ABW0ZR86_9ACTN</name>
<dbReference type="Proteomes" id="UP001596074">
    <property type="component" value="Unassembled WGS sequence"/>
</dbReference>
<reference evidence="2" key="1">
    <citation type="journal article" date="2019" name="Int. J. Syst. Evol. Microbiol.">
        <title>The Global Catalogue of Microorganisms (GCM) 10K type strain sequencing project: providing services to taxonomists for standard genome sequencing and annotation.</title>
        <authorList>
            <consortium name="The Broad Institute Genomics Platform"/>
            <consortium name="The Broad Institute Genome Sequencing Center for Infectious Disease"/>
            <person name="Wu L."/>
            <person name="Ma J."/>
        </authorList>
    </citation>
    <scope>NUCLEOTIDE SEQUENCE [LARGE SCALE GENOMIC DNA]</scope>
    <source>
        <strain evidence="2">KCTC 42087</strain>
    </source>
</reference>
<organism evidence="1 2">
    <name type="scientific">Actinomadura rugatobispora</name>
    <dbReference type="NCBI Taxonomy" id="1994"/>
    <lineage>
        <taxon>Bacteria</taxon>
        <taxon>Bacillati</taxon>
        <taxon>Actinomycetota</taxon>
        <taxon>Actinomycetes</taxon>
        <taxon>Streptosporangiales</taxon>
        <taxon>Thermomonosporaceae</taxon>
        <taxon>Actinomadura</taxon>
    </lineage>
</organism>
<evidence type="ECO:0000313" key="2">
    <source>
        <dbReference type="Proteomes" id="UP001596074"/>
    </source>
</evidence>
<proteinExistence type="predicted"/>
<accession>A0ABW0ZR86</accession>
<evidence type="ECO:0000313" key="1">
    <source>
        <dbReference type="EMBL" id="MFC5745147.1"/>
    </source>
</evidence>
<comment type="caution">
    <text evidence="1">The sequence shown here is derived from an EMBL/GenBank/DDBJ whole genome shotgun (WGS) entry which is preliminary data.</text>
</comment>